<evidence type="ECO:0000256" key="1">
    <source>
        <dbReference type="SAM" id="MobiDB-lite"/>
    </source>
</evidence>
<evidence type="ECO:0008006" key="4">
    <source>
        <dbReference type="Google" id="ProtNLM"/>
    </source>
</evidence>
<feature type="compositionally biased region" description="Pro residues" evidence="1">
    <location>
        <begin position="86"/>
        <end position="96"/>
    </location>
</feature>
<feature type="compositionally biased region" description="Pro residues" evidence="1">
    <location>
        <begin position="38"/>
        <end position="48"/>
    </location>
</feature>
<feature type="compositionally biased region" description="Polar residues" evidence="1">
    <location>
        <begin position="61"/>
        <end position="72"/>
    </location>
</feature>
<feature type="compositionally biased region" description="Polar residues" evidence="1">
    <location>
        <begin position="23"/>
        <end position="32"/>
    </location>
</feature>
<protein>
    <recommendedName>
        <fullName evidence="4">Eukaryotic translation initiation factor 4 gamma 1</fullName>
    </recommendedName>
</protein>
<accession>A0AAN8CI08</accession>
<dbReference type="EMBL" id="JAULUE010002050">
    <property type="protein sequence ID" value="KAK5904256.1"/>
    <property type="molecule type" value="Genomic_DNA"/>
</dbReference>
<sequence>MNKAPQPITGPPSIPHPAPSPGLSQPSYSPGQSVVFASPPPQMNPTPQPRQFAPGPRPLHQQGSFRSLQPYYTNRAGLPPNGGPRGIPPNSGPRPVTPTHVYQAGPGSQMMMIPGQQIPFPSTPQGPAYFIPGQYRSAAYVTTPQQYPVPAGTPGFYPGTSPAEYGTYGKRLYLGLT</sequence>
<proteinExistence type="predicted"/>
<dbReference type="AlphaFoldDB" id="A0AAN8CI08"/>
<feature type="region of interest" description="Disordered" evidence="1">
    <location>
        <begin position="1"/>
        <end position="106"/>
    </location>
</feature>
<name>A0AAN8CI08_9TELE</name>
<reference evidence="2 3" key="1">
    <citation type="journal article" date="2023" name="Mol. Biol. Evol.">
        <title>Genomics of Secondarily Temperate Adaptation in the Only Non-Antarctic Icefish.</title>
        <authorList>
            <person name="Rivera-Colon A.G."/>
            <person name="Rayamajhi N."/>
            <person name="Minhas B.F."/>
            <person name="Madrigal G."/>
            <person name="Bilyk K.T."/>
            <person name="Yoon V."/>
            <person name="Hune M."/>
            <person name="Gregory S."/>
            <person name="Cheng C.H.C."/>
            <person name="Catchen J.M."/>
        </authorList>
    </citation>
    <scope>NUCLEOTIDE SEQUENCE [LARGE SCALE GENOMIC DNA]</scope>
    <source>
        <strain evidence="2">JC2023a</strain>
    </source>
</reference>
<keyword evidence="3" id="KW-1185">Reference proteome</keyword>
<dbReference type="Proteomes" id="UP001335648">
    <property type="component" value="Unassembled WGS sequence"/>
</dbReference>
<organism evidence="2 3">
    <name type="scientific">Champsocephalus esox</name>
    <name type="common">pike icefish</name>
    <dbReference type="NCBI Taxonomy" id="159716"/>
    <lineage>
        <taxon>Eukaryota</taxon>
        <taxon>Metazoa</taxon>
        <taxon>Chordata</taxon>
        <taxon>Craniata</taxon>
        <taxon>Vertebrata</taxon>
        <taxon>Euteleostomi</taxon>
        <taxon>Actinopterygii</taxon>
        <taxon>Neopterygii</taxon>
        <taxon>Teleostei</taxon>
        <taxon>Neoteleostei</taxon>
        <taxon>Acanthomorphata</taxon>
        <taxon>Eupercaria</taxon>
        <taxon>Perciformes</taxon>
        <taxon>Notothenioidei</taxon>
        <taxon>Channichthyidae</taxon>
        <taxon>Champsocephalus</taxon>
    </lineage>
</organism>
<comment type="caution">
    <text evidence="2">The sequence shown here is derived from an EMBL/GenBank/DDBJ whole genome shotgun (WGS) entry which is preliminary data.</text>
</comment>
<evidence type="ECO:0000313" key="3">
    <source>
        <dbReference type="Proteomes" id="UP001335648"/>
    </source>
</evidence>
<gene>
    <name evidence="2" type="ORF">CesoFtcFv8_005839</name>
</gene>
<feature type="compositionally biased region" description="Pro residues" evidence="1">
    <location>
        <begin position="8"/>
        <end position="20"/>
    </location>
</feature>
<evidence type="ECO:0000313" key="2">
    <source>
        <dbReference type="EMBL" id="KAK5904256.1"/>
    </source>
</evidence>